<evidence type="ECO:0000313" key="4">
    <source>
        <dbReference type="Proteomes" id="UP001424741"/>
    </source>
</evidence>
<reference evidence="3 4" key="1">
    <citation type="submission" date="2024-02" db="EMBL/GenBank/DDBJ databases">
        <title>Rubritalea halochordaticola NBRC 107102.</title>
        <authorList>
            <person name="Ichikawa N."/>
            <person name="Katano-Makiyama Y."/>
            <person name="Hidaka K."/>
        </authorList>
    </citation>
    <scope>NUCLEOTIDE SEQUENCE [LARGE SCALE GENOMIC DNA]</scope>
    <source>
        <strain evidence="3 4">NBRC 107102</strain>
    </source>
</reference>
<evidence type="ECO:0000259" key="2">
    <source>
        <dbReference type="Pfam" id="PF13369"/>
    </source>
</evidence>
<feature type="domain" description="Protein SirB1 N-terminal" evidence="2">
    <location>
        <begin position="112"/>
        <end position="252"/>
    </location>
</feature>
<comment type="similarity">
    <text evidence="1">Belongs to the UPF0162 family.</text>
</comment>
<proteinExistence type="inferred from homology"/>
<accession>A0ABP9UWD4</accession>
<evidence type="ECO:0000313" key="3">
    <source>
        <dbReference type="EMBL" id="GAA5494715.1"/>
    </source>
</evidence>
<evidence type="ECO:0000256" key="1">
    <source>
        <dbReference type="ARBA" id="ARBA00007100"/>
    </source>
</evidence>
<organism evidence="3 4">
    <name type="scientific">Rubritalea halochordaticola</name>
    <dbReference type="NCBI Taxonomy" id="714537"/>
    <lineage>
        <taxon>Bacteria</taxon>
        <taxon>Pseudomonadati</taxon>
        <taxon>Verrucomicrobiota</taxon>
        <taxon>Verrucomicrobiia</taxon>
        <taxon>Verrucomicrobiales</taxon>
        <taxon>Rubritaleaceae</taxon>
        <taxon>Rubritalea</taxon>
    </lineage>
</organism>
<keyword evidence="4" id="KW-1185">Reference proteome</keyword>
<dbReference type="PANTHER" id="PTHR31350:SF21">
    <property type="entry name" value="F-BOX ONLY PROTEIN 21"/>
    <property type="match status" value="1"/>
</dbReference>
<dbReference type="InterPro" id="IPR032698">
    <property type="entry name" value="SirB1_N"/>
</dbReference>
<gene>
    <name evidence="3" type="ORF">Rhal01_00879</name>
</gene>
<dbReference type="Proteomes" id="UP001424741">
    <property type="component" value="Unassembled WGS sequence"/>
</dbReference>
<protein>
    <recommendedName>
        <fullName evidence="2">Protein SirB1 N-terminal domain-containing protein</fullName>
    </recommendedName>
</protein>
<comment type="caution">
    <text evidence="3">The sequence shown here is derived from an EMBL/GenBank/DDBJ whole genome shotgun (WGS) entry which is preliminary data.</text>
</comment>
<sequence>MVTEEQLPYLLKLLDDEEPAIQSALQHEFAETNGDLSHEIAALAIDLPVRDRMKLSHLLLPGRRETLEHEWQVPHGGADALAEDWDTFESLLRLVSDFLHDGVTLRPSLPDMIDMLAMEAADEIENLSANQLRLWMFESGKFIGNRENYYIPQNNDLCWVADTGFGSPISLATLFILVAHRLELEVSGCNYPGHFLARIHIDGKALLVDCFHRGRLIPVHELLSNNKNISQTAKIAILTECHLGHILSRILRNLEHSFRKDKQMGEALLFRKLHDSLQ</sequence>
<dbReference type="EMBL" id="BAABRL010000002">
    <property type="protein sequence ID" value="GAA5494715.1"/>
    <property type="molecule type" value="Genomic_DNA"/>
</dbReference>
<dbReference type="RefSeq" id="WP_346187621.1">
    <property type="nucleotide sequence ID" value="NZ_BAABRL010000002.1"/>
</dbReference>
<name>A0ABP9UWD4_9BACT</name>
<dbReference type="PANTHER" id="PTHR31350">
    <property type="entry name" value="SI:DKEY-261L7.2"/>
    <property type="match status" value="1"/>
</dbReference>
<dbReference type="Pfam" id="PF13369">
    <property type="entry name" value="Transglut_core2"/>
    <property type="match status" value="1"/>
</dbReference>